<dbReference type="AlphaFoldDB" id="A0A318Z5W7"/>
<protein>
    <submittedName>
        <fullName evidence="2">Uncharacterized protein</fullName>
    </submittedName>
</protein>
<evidence type="ECO:0000256" key="1">
    <source>
        <dbReference type="SAM" id="MobiDB-lite"/>
    </source>
</evidence>
<feature type="region of interest" description="Disordered" evidence="1">
    <location>
        <begin position="81"/>
        <end position="113"/>
    </location>
</feature>
<reference evidence="2 3" key="1">
    <citation type="submission" date="2016-12" db="EMBL/GenBank/DDBJ databases">
        <title>The genomes of Aspergillus section Nigri reveals drivers in fungal speciation.</title>
        <authorList>
            <consortium name="DOE Joint Genome Institute"/>
            <person name="Vesth T.C."/>
            <person name="Nybo J."/>
            <person name="Theobald S."/>
            <person name="Brandl J."/>
            <person name="Frisvad J.C."/>
            <person name="Nielsen K.F."/>
            <person name="Lyhne E.K."/>
            <person name="Kogle M.E."/>
            <person name="Kuo A."/>
            <person name="Riley R."/>
            <person name="Clum A."/>
            <person name="Nolan M."/>
            <person name="Lipzen A."/>
            <person name="Salamov A."/>
            <person name="Henrissat B."/>
            <person name="Wiebenga A."/>
            <person name="De Vries R.P."/>
            <person name="Grigoriev I.V."/>
            <person name="Mortensen U.H."/>
            <person name="Andersen M.R."/>
            <person name="Baker S.E."/>
        </authorList>
    </citation>
    <scope>NUCLEOTIDE SEQUENCE [LARGE SCALE GENOMIC DNA]</scope>
    <source>
        <strain evidence="2 3">JOP 1030-1</strain>
    </source>
</reference>
<dbReference type="Proteomes" id="UP000248349">
    <property type="component" value="Unassembled WGS sequence"/>
</dbReference>
<organism evidence="2 3">
    <name type="scientific">Aspergillus saccharolyticus JOP 1030-1</name>
    <dbReference type="NCBI Taxonomy" id="1450539"/>
    <lineage>
        <taxon>Eukaryota</taxon>
        <taxon>Fungi</taxon>
        <taxon>Dikarya</taxon>
        <taxon>Ascomycota</taxon>
        <taxon>Pezizomycotina</taxon>
        <taxon>Eurotiomycetes</taxon>
        <taxon>Eurotiomycetidae</taxon>
        <taxon>Eurotiales</taxon>
        <taxon>Aspergillaceae</taxon>
        <taxon>Aspergillus</taxon>
        <taxon>Aspergillus subgen. Circumdati</taxon>
    </lineage>
</organism>
<evidence type="ECO:0000313" key="3">
    <source>
        <dbReference type="Proteomes" id="UP000248349"/>
    </source>
</evidence>
<name>A0A318Z5W7_9EURO</name>
<dbReference type="EMBL" id="KZ821300">
    <property type="protein sequence ID" value="PYH40133.1"/>
    <property type="molecule type" value="Genomic_DNA"/>
</dbReference>
<dbReference type="RefSeq" id="XP_025426115.1">
    <property type="nucleotide sequence ID" value="XM_025576172.1"/>
</dbReference>
<gene>
    <name evidence="2" type="ORF">BP01DRAFT_361523</name>
</gene>
<accession>A0A318Z5W7</accession>
<proteinExistence type="predicted"/>
<feature type="compositionally biased region" description="Basic and acidic residues" evidence="1">
    <location>
        <begin position="99"/>
        <end position="110"/>
    </location>
</feature>
<keyword evidence="3" id="KW-1185">Reference proteome</keyword>
<evidence type="ECO:0000313" key="2">
    <source>
        <dbReference type="EMBL" id="PYH40133.1"/>
    </source>
</evidence>
<dbReference type="GeneID" id="37077400"/>
<sequence length="168" mass="19355">MTFCARSNAAKPAVYVLAERSFMYVHDLGNNGWKGWAPDGEKAPPPFLQKKKGSIMILSSDRPLGPRLRLPFAHRPLETDDLSSHRQLGQRKANGMEIDSERERERDRETTGCGAMGQSCGSYTVRIPYISTYPWGGGFGDWFWTRHLWPRKQKRITSPNHFVWFKRQ</sequence>